<evidence type="ECO:0000313" key="2">
    <source>
        <dbReference type="Proteomes" id="UP000009005"/>
    </source>
</evidence>
<proteinExistence type="predicted"/>
<dbReference type="EMBL" id="CP003703">
    <property type="protein sequence ID" value="AFN65276.1"/>
    <property type="molecule type" value="Genomic_DNA"/>
</dbReference>
<dbReference type="Proteomes" id="UP000009005">
    <property type="component" value="Chromosome"/>
</dbReference>
<sequence>MSLPLDLLGKAIVALVASAGVAIPVSHALKSTSVERVKLKDLEDLKKSCLIVLQGSAKEQVPPEPENKNRKLLACQRDKNPWTTEFYFYDSSSPFDLSKLKKVKSIDTNSGDITEVTLILEGDDFSTGEKKEIIKDNTRNNRNTWTSLRGIDLKEKTTVDMREKKMKFEDNLKETNCTLEELK</sequence>
<organism evidence="1 2">
    <name type="scientific">Mycoplasma wenyonii (strain Massachusetts)</name>
    <name type="common">Eperythrozoon wenyonii</name>
    <dbReference type="NCBI Taxonomy" id="1197325"/>
    <lineage>
        <taxon>Bacteria</taxon>
        <taxon>Bacillati</taxon>
        <taxon>Mycoplasmatota</taxon>
        <taxon>Mollicutes</taxon>
        <taxon>Mycoplasmataceae</taxon>
        <taxon>Mycoplasma</taxon>
    </lineage>
</organism>
<reference evidence="1 2" key="1">
    <citation type="journal article" date="2012" name="J. Bacteriol.">
        <title>Complete genome sequence of Mycoplasma wenyonii strain Massachusetts.</title>
        <authorList>
            <person name="Dos Santos A.P."/>
            <person name="Guimaraes A.M."/>
            <person name="do Nascimento N.C."/>
            <person name="Sanmiguel P.J."/>
            <person name="Messick J.B."/>
        </authorList>
    </citation>
    <scope>NUCLEOTIDE SEQUENCE [LARGE SCALE GENOMIC DNA]</scope>
    <source>
        <strain evidence="1 2">Massachusetts</strain>
    </source>
</reference>
<evidence type="ECO:0000313" key="1">
    <source>
        <dbReference type="EMBL" id="AFN65276.1"/>
    </source>
</evidence>
<keyword evidence="2" id="KW-1185">Reference proteome</keyword>
<dbReference type="HOGENOM" id="CLU_1538424_0_0_14"/>
<dbReference type="STRING" id="1197325.WEN_02445"/>
<name>I6YBC3_MYCWM</name>
<dbReference type="RefSeq" id="WP_014849986.1">
    <property type="nucleotide sequence ID" value="NC_018149.1"/>
</dbReference>
<dbReference type="PATRIC" id="fig|1197325.3.peg.526"/>
<dbReference type="KEGG" id="mwe:WEN_02445"/>
<accession>I6YBC3</accession>
<dbReference type="AlphaFoldDB" id="I6YBC3"/>
<protein>
    <submittedName>
        <fullName evidence="1">Uncharacterized protein</fullName>
    </submittedName>
</protein>
<gene>
    <name evidence="1" type="ordered locus">WEN_02445</name>
</gene>